<dbReference type="RefSeq" id="WP_250861804.1">
    <property type="nucleotide sequence ID" value="NZ_JAGSOJ010000007.1"/>
</dbReference>
<dbReference type="EMBL" id="JAGSOJ010000007">
    <property type="protein sequence ID" value="MCM1992627.1"/>
    <property type="molecule type" value="Genomic_DNA"/>
</dbReference>
<comment type="caution">
    <text evidence="2">The sequence shown here is derived from an EMBL/GenBank/DDBJ whole genome shotgun (WGS) entry which is preliminary data.</text>
</comment>
<gene>
    <name evidence="2" type="ORF">KDK92_23170</name>
</gene>
<proteinExistence type="predicted"/>
<evidence type="ECO:0000313" key="3">
    <source>
        <dbReference type="Proteomes" id="UP001056429"/>
    </source>
</evidence>
<sequence length="78" mass="9043">MTEIMKVIKGFIEEINEYIDIEIDTQLIDEGILDSLGIMVLINEIEDYYGIEILSKDIQSENFKNLVTIESLVKRYKG</sequence>
<keyword evidence="3" id="KW-1185">Reference proteome</keyword>
<reference evidence="2" key="2">
    <citation type="submission" date="2021-04" db="EMBL/GenBank/DDBJ databases">
        <authorList>
            <person name="Dong X."/>
        </authorList>
    </citation>
    <scope>NUCLEOTIDE SEQUENCE</scope>
    <source>
        <strain evidence="2">ZWT</strain>
    </source>
</reference>
<feature type="domain" description="Carrier" evidence="1">
    <location>
        <begin position="1"/>
        <end position="78"/>
    </location>
</feature>
<dbReference type="Proteomes" id="UP001056429">
    <property type="component" value="Unassembled WGS sequence"/>
</dbReference>
<dbReference type="SUPFAM" id="SSF47336">
    <property type="entry name" value="ACP-like"/>
    <property type="match status" value="1"/>
</dbReference>
<dbReference type="InterPro" id="IPR036736">
    <property type="entry name" value="ACP-like_sf"/>
</dbReference>
<dbReference type="PROSITE" id="PS50075">
    <property type="entry name" value="CARRIER"/>
    <property type="match status" value="1"/>
</dbReference>
<protein>
    <submittedName>
        <fullName evidence="2">Acyl carrier protein</fullName>
    </submittedName>
</protein>
<dbReference type="Gene3D" id="1.10.1200.10">
    <property type="entry name" value="ACP-like"/>
    <property type="match status" value="1"/>
</dbReference>
<evidence type="ECO:0000313" key="2">
    <source>
        <dbReference type="EMBL" id="MCM1992627.1"/>
    </source>
</evidence>
<dbReference type="AlphaFoldDB" id="A0A9J6P7K1"/>
<accession>A0A9J6P7K1</accession>
<evidence type="ECO:0000259" key="1">
    <source>
        <dbReference type="PROSITE" id="PS50075"/>
    </source>
</evidence>
<dbReference type="Pfam" id="PF00550">
    <property type="entry name" value="PP-binding"/>
    <property type="match status" value="1"/>
</dbReference>
<reference evidence="2" key="1">
    <citation type="journal article" date="2021" name="mSystems">
        <title>Bacteria and Archaea Synergistically Convert Glycine Betaine to Biogenic Methane in the Formosa Cold Seep of the South China Sea.</title>
        <authorList>
            <person name="Li L."/>
            <person name="Zhang W."/>
            <person name="Zhang S."/>
            <person name="Song L."/>
            <person name="Sun Q."/>
            <person name="Zhang H."/>
            <person name="Xiang H."/>
            <person name="Dong X."/>
        </authorList>
    </citation>
    <scope>NUCLEOTIDE SEQUENCE</scope>
    <source>
        <strain evidence="2">ZWT</strain>
    </source>
</reference>
<dbReference type="InterPro" id="IPR009081">
    <property type="entry name" value="PP-bd_ACP"/>
</dbReference>
<organism evidence="2 3">
    <name type="scientific">Oceanirhabdus seepicola</name>
    <dbReference type="NCBI Taxonomy" id="2828781"/>
    <lineage>
        <taxon>Bacteria</taxon>
        <taxon>Bacillati</taxon>
        <taxon>Bacillota</taxon>
        <taxon>Clostridia</taxon>
        <taxon>Eubacteriales</taxon>
        <taxon>Clostridiaceae</taxon>
        <taxon>Oceanirhabdus</taxon>
    </lineage>
</organism>
<name>A0A9J6P7K1_9CLOT</name>